<dbReference type="AlphaFoldDB" id="A0A183EFH0"/>
<protein>
    <submittedName>
        <fullName evidence="3">Ricin B-type lectin domain-containing protein</fullName>
    </submittedName>
</protein>
<name>A0A183EFH0_9BILA</name>
<reference evidence="1 2" key="2">
    <citation type="submission" date="2018-11" db="EMBL/GenBank/DDBJ databases">
        <authorList>
            <consortium name="Pathogen Informatics"/>
        </authorList>
    </citation>
    <scope>NUCLEOTIDE SEQUENCE [LARGE SCALE GENOMIC DNA]</scope>
</reference>
<accession>A0A183EFH0</accession>
<evidence type="ECO:0000313" key="1">
    <source>
        <dbReference type="EMBL" id="VDN34401.1"/>
    </source>
</evidence>
<keyword evidence="2" id="KW-1185">Reference proteome</keyword>
<dbReference type="WBParaSite" id="GPUH_0001973601-mRNA-1">
    <property type="protein sequence ID" value="GPUH_0001973601-mRNA-1"/>
    <property type="gene ID" value="GPUH_0001973601"/>
</dbReference>
<organism evidence="3">
    <name type="scientific">Gongylonema pulchrum</name>
    <dbReference type="NCBI Taxonomy" id="637853"/>
    <lineage>
        <taxon>Eukaryota</taxon>
        <taxon>Metazoa</taxon>
        <taxon>Ecdysozoa</taxon>
        <taxon>Nematoda</taxon>
        <taxon>Chromadorea</taxon>
        <taxon>Rhabditida</taxon>
        <taxon>Spirurina</taxon>
        <taxon>Spiruromorpha</taxon>
        <taxon>Spiruroidea</taxon>
        <taxon>Gongylonematidae</taxon>
        <taxon>Gongylonema</taxon>
    </lineage>
</organism>
<reference evidence="3" key="1">
    <citation type="submission" date="2016-06" db="UniProtKB">
        <authorList>
            <consortium name="WormBaseParasite"/>
        </authorList>
    </citation>
    <scope>IDENTIFICATION</scope>
</reference>
<dbReference type="EMBL" id="UYRT01089006">
    <property type="protein sequence ID" value="VDN34401.1"/>
    <property type="molecule type" value="Genomic_DNA"/>
</dbReference>
<sequence length="102" mass="11789">MYWEGEQQGAFVFSETDPQQHGTNRVCIEIACPIAVLASVQLTNCDRASLFRQSNSEFPTINQPHLSPMKQWRIYFYSYSVAVLRENKIMELEKTEAESVVR</sequence>
<gene>
    <name evidence="1" type="ORF">GPUH_LOCUS19711</name>
</gene>
<evidence type="ECO:0000313" key="2">
    <source>
        <dbReference type="Proteomes" id="UP000271098"/>
    </source>
</evidence>
<dbReference type="Proteomes" id="UP000271098">
    <property type="component" value="Unassembled WGS sequence"/>
</dbReference>
<evidence type="ECO:0000313" key="3">
    <source>
        <dbReference type="WBParaSite" id="GPUH_0001973601-mRNA-1"/>
    </source>
</evidence>
<proteinExistence type="predicted"/>